<reference evidence="3 4" key="1">
    <citation type="submission" date="2019-07" db="EMBL/GenBank/DDBJ databases">
        <title>Whole genome shotgun sequence of Pseudonocardia sulfidoxydans NBRC 16205.</title>
        <authorList>
            <person name="Hosoyama A."/>
            <person name="Uohara A."/>
            <person name="Ohji S."/>
            <person name="Ichikawa N."/>
        </authorList>
    </citation>
    <scope>NUCLEOTIDE SEQUENCE [LARGE SCALE GENOMIC DNA]</scope>
    <source>
        <strain evidence="3 4">NBRC 16205</strain>
    </source>
</reference>
<dbReference type="RefSeq" id="WP_147102696.1">
    <property type="nucleotide sequence ID" value="NZ_BJVJ01000005.1"/>
</dbReference>
<accession>A0A511DB01</accession>
<evidence type="ECO:0000313" key="3">
    <source>
        <dbReference type="EMBL" id="GEL21982.1"/>
    </source>
</evidence>
<dbReference type="EMBL" id="BJVJ01000005">
    <property type="protein sequence ID" value="GEL21982.1"/>
    <property type="molecule type" value="Genomic_DNA"/>
</dbReference>
<dbReference type="PANTHER" id="PTHR24321:SF15">
    <property type="entry name" value="OXIDOREDUCTASE UCPA"/>
    <property type="match status" value="1"/>
</dbReference>
<comment type="caution">
    <text evidence="3">The sequence shown here is derived from an EMBL/GenBank/DDBJ whole genome shotgun (WGS) entry which is preliminary data.</text>
</comment>
<evidence type="ECO:0000313" key="4">
    <source>
        <dbReference type="Proteomes" id="UP000321685"/>
    </source>
</evidence>
<dbReference type="PANTHER" id="PTHR24321">
    <property type="entry name" value="DEHYDROGENASES, SHORT CHAIN"/>
    <property type="match status" value="1"/>
</dbReference>
<dbReference type="PRINTS" id="PR00080">
    <property type="entry name" value="SDRFAMILY"/>
</dbReference>
<name>A0A511DB01_9PSEU</name>
<dbReference type="InterPro" id="IPR002347">
    <property type="entry name" value="SDR_fam"/>
</dbReference>
<dbReference type="GO" id="GO:0016491">
    <property type="term" value="F:oxidoreductase activity"/>
    <property type="evidence" value="ECO:0007669"/>
    <property type="project" value="UniProtKB-KW"/>
</dbReference>
<dbReference type="Pfam" id="PF13561">
    <property type="entry name" value="adh_short_C2"/>
    <property type="match status" value="1"/>
</dbReference>
<dbReference type="PRINTS" id="PR00081">
    <property type="entry name" value="GDHRDH"/>
</dbReference>
<sequence length="273" mass="28018">MAQPGTGRVAGRAALVMGGGQTPGQTAGNGRATSVLLAREGAKVLVADRDLAAAEDTVKQITGEGGEAVAIAADVTIEDEVAAAVAACAQRWGSLDILHNNVGISIAGGDAPVADIEADAFARITAVNLQGMVMTCKHAIRVMRDQPRGGVITNISSIAAQINYPFVTYRTSKAGVVTLTEHIAITNAQYGIRANAILPGLMDTPMAIENRVGLGGRTREDVYAERNSHVPLRNTMGTAWDVANAALFLASDEAAFITGVALAVDGGQSLATG</sequence>
<evidence type="ECO:0000256" key="1">
    <source>
        <dbReference type="ARBA" id="ARBA00006484"/>
    </source>
</evidence>
<dbReference type="Proteomes" id="UP000321685">
    <property type="component" value="Unassembled WGS sequence"/>
</dbReference>
<dbReference type="AlphaFoldDB" id="A0A511DB01"/>
<protein>
    <submittedName>
        <fullName evidence="3">Short-chain dehydrogenase/reductase</fullName>
    </submittedName>
</protein>
<dbReference type="InterPro" id="IPR036291">
    <property type="entry name" value="NAD(P)-bd_dom_sf"/>
</dbReference>
<dbReference type="CDD" id="cd05233">
    <property type="entry name" value="SDR_c"/>
    <property type="match status" value="1"/>
</dbReference>
<evidence type="ECO:0000256" key="2">
    <source>
        <dbReference type="ARBA" id="ARBA00023002"/>
    </source>
</evidence>
<comment type="similarity">
    <text evidence="1">Belongs to the short-chain dehydrogenases/reductases (SDR) family.</text>
</comment>
<proteinExistence type="inferred from homology"/>
<keyword evidence="2" id="KW-0560">Oxidoreductase</keyword>
<dbReference type="FunFam" id="3.40.50.720:FF:000084">
    <property type="entry name" value="Short-chain dehydrogenase reductase"/>
    <property type="match status" value="1"/>
</dbReference>
<organism evidence="3 4">
    <name type="scientific">Pseudonocardia sulfidoxydans NBRC 16205</name>
    <dbReference type="NCBI Taxonomy" id="1223511"/>
    <lineage>
        <taxon>Bacteria</taxon>
        <taxon>Bacillati</taxon>
        <taxon>Actinomycetota</taxon>
        <taxon>Actinomycetes</taxon>
        <taxon>Pseudonocardiales</taxon>
        <taxon>Pseudonocardiaceae</taxon>
        <taxon>Pseudonocardia</taxon>
    </lineage>
</organism>
<dbReference type="OrthoDB" id="3566316at2"/>
<dbReference type="Gene3D" id="3.40.50.720">
    <property type="entry name" value="NAD(P)-binding Rossmann-like Domain"/>
    <property type="match status" value="1"/>
</dbReference>
<dbReference type="SUPFAM" id="SSF51735">
    <property type="entry name" value="NAD(P)-binding Rossmann-fold domains"/>
    <property type="match status" value="1"/>
</dbReference>
<gene>
    <name evidence="3" type="ORF">PSU4_09360</name>
</gene>
<keyword evidence="4" id="KW-1185">Reference proteome</keyword>